<dbReference type="Proteomes" id="UP000008144">
    <property type="component" value="Chromosome 7"/>
</dbReference>
<dbReference type="PANTHER" id="PTHR14352:SF2">
    <property type="entry name" value="HAUS AUGMIN-LIKE COMPLEX SUBUNIT 7"/>
    <property type="match status" value="1"/>
</dbReference>
<keyword evidence="3" id="KW-1185">Reference proteome</keyword>
<dbReference type="EMBL" id="EAAA01002439">
    <property type="status" value="NOT_ANNOTATED_CDS"/>
    <property type="molecule type" value="Genomic_DNA"/>
</dbReference>
<feature type="coiled-coil region" evidence="1">
    <location>
        <begin position="181"/>
        <end position="208"/>
    </location>
</feature>
<evidence type="ECO:0000256" key="1">
    <source>
        <dbReference type="SAM" id="Coils"/>
    </source>
</evidence>
<reference evidence="2" key="3">
    <citation type="submission" date="2025-08" db="UniProtKB">
        <authorList>
            <consortium name="Ensembl"/>
        </authorList>
    </citation>
    <scope>IDENTIFICATION</scope>
</reference>
<dbReference type="OMA" id="IAFIHVF"/>
<keyword evidence="1" id="KW-0175">Coiled coil</keyword>
<dbReference type="GeneTree" id="ENSGT00390000003937"/>
<dbReference type="HOGENOM" id="CLU_906002_0_0_1"/>
<dbReference type="GO" id="GO:0051225">
    <property type="term" value="P:spindle assembly"/>
    <property type="evidence" value="ECO:0000318"/>
    <property type="project" value="GO_Central"/>
</dbReference>
<reference evidence="2" key="4">
    <citation type="submission" date="2025-09" db="UniProtKB">
        <authorList>
            <consortium name="Ensembl"/>
        </authorList>
    </citation>
    <scope>IDENTIFICATION</scope>
</reference>
<dbReference type="Ensembl" id="ENSCINT00000014740.3">
    <property type="protein sequence ID" value="ENSCINP00000014740.3"/>
    <property type="gene ID" value="ENSCING00000007189.3"/>
</dbReference>
<name>F6YSE2_CIOIN</name>
<reference evidence="3" key="1">
    <citation type="journal article" date="2002" name="Science">
        <title>The draft genome of Ciona intestinalis: insights into chordate and vertebrate origins.</title>
        <authorList>
            <person name="Dehal P."/>
            <person name="Satou Y."/>
            <person name="Campbell R.K."/>
            <person name="Chapman J."/>
            <person name="Degnan B."/>
            <person name="De Tomaso A."/>
            <person name="Davidson B."/>
            <person name="Di Gregorio A."/>
            <person name="Gelpke M."/>
            <person name="Goodstein D.M."/>
            <person name="Harafuji N."/>
            <person name="Hastings K.E."/>
            <person name="Ho I."/>
            <person name="Hotta K."/>
            <person name="Huang W."/>
            <person name="Kawashima T."/>
            <person name="Lemaire P."/>
            <person name="Martinez D."/>
            <person name="Meinertzhagen I.A."/>
            <person name="Necula S."/>
            <person name="Nonaka M."/>
            <person name="Putnam N."/>
            <person name="Rash S."/>
            <person name="Saiga H."/>
            <person name="Satake M."/>
            <person name="Terry A."/>
            <person name="Yamada L."/>
            <person name="Wang H.G."/>
            <person name="Awazu S."/>
            <person name="Azumi K."/>
            <person name="Boore J."/>
            <person name="Branno M."/>
            <person name="Chin-Bow S."/>
            <person name="DeSantis R."/>
            <person name="Doyle S."/>
            <person name="Francino P."/>
            <person name="Keys D.N."/>
            <person name="Haga S."/>
            <person name="Hayashi H."/>
            <person name="Hino K."/>
            <person name="Imai K.S."/>
            <person name="Inaba K."/>
            <person name="Kano S."/>
            <person name="Kobayashi K."/>
            <person name="Kobayashi M."/>
            <person name="Lee B.I."/>
            <person name="Makabe K.W."/>
            <person name="Manohar C."/>
            <person name="Matassi G."/>
            <person name="Medina M."/>
            <person name="Mochizuki Y."/>
            <person name="Mount S."/>
            <person name="Morishita T."/>
            <person name="Miura S."/>
            <person name="Nakayama A."/>
            <person name="Nishizaka S."/>
            <person name="Nomoto H."/>
            <person name="Ohta F."/>
            <person name="Oishi K."/>
            <person name="Rigoutsos I."/>
            <person name="Sano M."/>
            <person name="Sasaki A."/>
            <person name="Sasakura Y."/>
            <person name="Shoguchi E."/>
            <person name="Shin-i T."/>
            <person name="Spagnuolo A."/>
            <person name="Stainier D."/>
            <person name="Suzuki M.M."/>
            <person name="Tassy O."/>
            <person name="Takatori N."/>
            <person name="Tokuoka M."/>
            <person name="Yagi K."/>
            <person name="Yoshizaki F."/>
            <person name="Wada S."/>
            <person name="Zhang C."/>
            <person name="Hyatt P.D."/>
            <person name="Larimer F."/>
            <person name="Detter C."/>
            <person name="Doggett N."/>
            <person name="Glavina T."/>
            <person name="Hawkins T."/>
            <person name="Richardson P."/>
            <person name="Lucas S."/>
            <person name="Kohara Y."/>
            <person name="Levine M."/>
            <person name="Satoh N."/>
            <person name="Rokhsar D.S."/>
        </authorList>
    </citation>
    <scope>NUCLEOTIDE SEQUENCE [LARGE SCALE GENOMIC DNA]</scope>
</reference>
<dbReference type="GO" id="GO:0031023">
    <property type="term" value="P:microtubule organizing center organization"/>
    <property type="evidence" value="ECO:0000318"/>
    <property type="project" value="GO_Central"/>
</dbReference>
<dbReference type="PANTHER" id="PTHR14352">
    <property type="entry name" value="HAUS AUGMIN-LIKE COMPLEX SUBUNIT 7"/>
    <property type="match status" value="1"/>
</dbReference>
<sequence>MGFNKETFMLDIKRTFEILECPFTINMELSYMEELLLHQSPQRMRVLAWVLSLIDEEITEKIENYESNRVNPSKLNIDGRVQLLTEISSDILGLCHEKDYDLIRGKASDETQLEFWKNLLGIVLTVNEEKTDPNTAKFEEGNIILEELLMNCNLNEFEYLTNLPLSVDCKDSKLNGKTTSTEEIEKTVVALETQLEEHKALLNKYIAENPNHLENNQCGSLMKKLTCSVQVLLGDLAQLQTTYQQTHDINYETYCRKSTLKFTRLGDTMHHLQRKVETFLKMMSEMKEMQRKHENVTTELLPATNVT</sequence>
<reference evidence="2" key="2">
    <citation type="journal article" date="2008" name="Genome Biol.">
        <title>Improved genome assembly and evidence-based global gene model set for the chordate Ciona intestinalis: new insight into intron and operon populations.</title>
        <authorList>
            <person name="Satou Y."/>
            <person name="Mineta K."/>
            <person name="Ogasawara M."/>
            <person name="Sasakura Y."/>
            <person name="Shoguchi E."/>
            <person name="Ueno K."/>
            <person name="Yamada L."/>
            <person name="Matsumoto J."/>
            <person name="Wasserscheid J."/>
            <person name="Dewar K."/>
            <person name="Wiley G.B."/>
            <person name="Macmil S.L."/>
            <person name="Roe B.A."/>
            <person name="Zeller R.W."/>
            <person name="Hastings K.E."/>
            <person name="Lemaire P."/>
            <person name="Lindquist E."/>
            <person name="Endo T."/>
            <person name="Hotta K."/>
            <person name="Inaba K."/>
        </authorList>
    </citation>
    <scope>NUCLEOTIDE SEQUENCE [LARGE SCALE GENOMIC DNA]</scope>
    <source>
        <strain evidence="2">wild type</strain>
    </source>
</reference>
<dbReference type="STRING" id="7719.ENSCINP00000014740"/>
<dbReference type="GeneID" id="100175780"/>
<gene>
    <name evidence="2" type="primary">LOC100175780</name>
</gene>
<dbReference type="KEGG" id="cin:100175780"/>
<organism evidence="2 3">
    <name type="scientific">Ciona intestinalis</name>
    <name type="common">Transparent sea squirt</name>
    <name type="synonym">Ascidia intestinalis</name>
    <dbReference type="NCBI Taxonomy" id="7719"/>
    <lineage>
        <taxon>Eukaryota</taxon>
        <taxon>Metazoa</taxon>
        <taxon>Chordata</taxon>
        <taxon>Tunicata</taxon>
        <taxon>Ascidiacea</taxon>
        <taxon>Phlebobranchia</taxon>
        <taxon>Cionidae</taxon>
        <taxon>Ciona</taxon>
    </lineage>
</organism>
<dbReference type="RefSeq" id="XP_002130901.1">
    <property type="nucleotide sequence ID" value="XM_002130865.4"/>
</dbReference>
<dbReference type="InterPro" id="IPR029711">
    <property type="entry name" value="Haus7-like"/>
</dbReference>
<protein>
    <submittedName>
        <fullName evidence="2">Uncharacterized LOC100175780</fullName>
    </submittedName>
</protein>
<dbReference type="GO" id="GO:0051011">
    <property type="term" value="F:microtubule minus-end binding"/>
    <property type="evidence" value="ECO:0000318"/>
    <property type="project" value="GO_Central"/>
</dbReference>
<dbReference type="AlphaFoldDB" id="F6YSE2"/>
<evidence type="ECO:0000313" key="3">
    <source>
        <dbReference type="Proteomes" id="UP000008144"/>
    </source>
</evidence>
<evidence type="ECO:0000313" key="2">
    <source>
        <dbReference type="Ensembl" id="ENSCINP00000014740.3"/>
    </source>
</evidence>
<dbReference type="GO" id="GO:0070652">
    <property type="term" value="C:HAUS complex"/>
    <property type="evidence" value="ECO:0000318"/>
    <property type="project" value="GO_Central"/>
</dbReference>
<proteinExistence type="predicted"/>
<accession>F6YSE2</accession>
<dbReference type="InParanoid" id="F6YSE2"/>
<accession>A0A1W2WGT5</accession>
<dbReference type="OrthoDB" id="6435999at2759"/>